<feature type="binding site" evidence="5">
    <location>
        <begin position="131"/>
        <end position="135"/>
    </location>
    <ligand>
        <name>S-adenosyl-L-methionine</name>
        <dbReference type="ChEBI" id="CHEBI:59789"/>
    </ligand>
</feature>
<evidence type="ECO:0000313" key="9">
    <source>
        <dbReference type="Proteomes" id="UP000752292"/>
    </source>
</evidence>
<evidence type="ECO:0000259" key="7">
    <source>
        <dbReference type="Pfam" id="PF17827"/>
    </source>
</evidence>
<feature type="binding site" evidence="5">
    <location>
        <position position="154"/>
    </location>
    <ligand>
        <name>S-adenosyl-L-methionine</name>
        <dbReference type="ChEBI" id="CHEBI:59789"/>
    </ligand>
</feature>
<dbReference type="InterPro" id="IPR050320">
    <property type="entry name" value="N5-glutamine_MTase"/>
</dbReference>
<comment type="function">
    <text evidence="5">Methylates the class 1 translation termination release factors RF1/PrfA and RF2/PrfB on the glutamine residue of the universally conserved GGQ motif.</text>
</comment>
<feature type="domain" description="Release factor glutamine methyltransferase N-terminal" evidence="7">
    <location>
        <begin position="16"/>
        <end position="86"/>
    </location>
</feature>
<feature type="binding site" evidence="5">
    <location>
        <position position="199"/>
    </location>
    <ligand>
        <name>S-adenosyl-L-methionine</name>
        <dbReference type="ChEBI" id="CHEBI:59789"/>
    </ligand>
</feature>
<feature type="binding site" evidence="5">
    <location>
        <begin position="199"/>
        <end position="202"/>
    </location>
    <ligand>
        <name>substrate</name>
    </ligand>
</feature>
<evidence type="ECO:0000256" key="1">
    <source>
        <dbReference type="ARBA" id="ARBA00022603"/>
    </source>
</evidence>
<dbReference type="SUPFAM" id="SSF53335">
    <property type="entry name" value="S-adenosyl-L-methionine-dependent methyltransferases"/>
    <property type="match status" value="1"/>
</dbReference>
<dbReference type="PANTHER" id="PTHR18895">
    <property type="entry name" value="HEMK METHYLTRANSFERASE"/>
    <property type="match status" value="1"/>
</dbReference>
<comment type="catalytic activity">
    <reaction evidence="4 5">
        <text>L-glutaminyl-[peptide chain release factor] + S-adenosyl-L-methionine = N(5)-methyl-L-glutaminyl-[peptide chain release factor] + S-adenosyl-L-homocysteine + H(+)</text>
        <dbReference type="Rhea" id="RHEA:42896"/>
        <dbReference type="Rhea" id="RHEA-COMP:10271"/>
        <dbReference type="Rhea" id="RHEA-COMP:10272"/>
        <dbReference type="ChEBI" id="CHEBI:15378"/>
        <dbReference type="ChEBI" id="CHEBI:30011"/>
        <dbReference type="ChEBI" id="CHEBI:57856"/>
        <dbReference type="ChEBI" id="CHEBI:59789"/>
        <dbReference type="ChEBI" id="CHEBI:61891"/>
        <dbReference type="EC" id="2.1.1.297"/>
    </reaction>
</comment>
<dbReference type="NCBIfam" id="TIGR03534">
    <property type="entry name" value="RF_mod_PrmC"/>
    <property type="match status" value="1"/>
</dbReference>
<accession>A0A932ZVW9</accession>
<evidence type="ECO:0000313" key="8">
    <source>
        <dbReference type="EMBL" id="MBI4252551.1"/>
    </source>
</evidence>
<dbReference type="Pfam" id="PF17827">
    <property type="entry name" value="PrmC_N"/>
    <property type="match status" value="1"/>
</dbReference>
<evidence type="ECO:0000256" key="2">
    <source>
        <dbReference type="ARBA" id="ARBA00022679"/>
    </source>
</evidence>
<evidence type="ECO:0000259" key="6">
    <source>
        <dbReference type="Pfam" id="PF05175"/>
    </source>
</evidence>
<protein>
    <recommendedName>
        <fullName evidence="5">Release factor glutamine methyltransferase</fullName>
        <shortName evidence="5">RF MTase</shortName>
        <ecNumber evidence="5">2.1.1.297</ecNumber>
    </recommendedName>
    <alternativeName>
        <fullName evidence="5">N5-glutamine methyltransferase PrmC</fullName>
    </alternativeName>
    <alternativeName>
        <fullName evidence="5">Protein-(glutamine-N5) MTase PrmC</fullName>
    </alternativeName>
    <alternativeName>
        <fullName evidence="5">Protein-glutamine N-methyltransferase PrmC</fullName>
    </alternativeName>
</protein>
<keyword evidence="2 5" id="KW-0808">Transferase</keyword>
<organism evidence="8 9">
    <name type="scientific">Tectimicrobiota bacterium</name>
    <dbReference type="NCBI Taxonomy" id="2528274"/>
    <lineage>
        <taxon>Bacteria</taxon>
        <taxon>Pseudomonadati</taxon>
        <taxon>Nitrospinota/Tectimicrobiota group</taxon>
        <taxon>Candidatus Tectimicrobiota</taxon>
    </lineage>
</organism>
<name>A0A932ZVW9_UNCTE</name>
<dbReference type="PROSITE" id="PS00092">
    <property type="entry name" value="N6_MTASE"/>
    <property type="match status" value="1"/>
</dbReference>
<dbReference type="EC" id="2.1.1.297" evidence="5"/>
<dbReference type="HAMAP" id="MF_02126">
    <property type="entry name" value="RF_methyltr_PrmC"/>
    <property type="match status" value="1"/>
</dbReference>
<dbReference type="CDD" id="cd02440">
    <property type="entry name" value="AdoMet_MTases"/>
    <property type="match status" value="1"/>
</dbReference>
<dbReference type="GO" id="GO:0032259">
    <property type="term" value="P:methylation"/>
    <property type="evidence" value="ECO:0007669"/>
    <property type="project" value="UniProtKB-KW"/>
</dbReference>
<dbReference type="EMBL" id="JACQRX010000386">
    <property type="protein sequence ID" value="MBI4252551.1"/>
    <property type="molecule type" value="Genomic_DNA"/>
</dbReference>
<dbReference type="InterPro" id="IPR029063">
    <property type="entry name" value="SAM-dependent_MTases_sf"/>
</dbReference>
<dbReference type="Gene3D" id="1.10.8.10">
    <property type="entry name" value="DNA helicase RuvA subunit, C-terminal domain"/>
    <property type="match status" value="1"/>
</dbReference>
<evidence type="ECO:0000256" key="4">
    <source>
        <dbReference type="ARBA" id="ARBA00048391"/>
    </source>
</evidence>
<evidence type="ECO:0000256" key="3">
    <source>
        <dbReference type="ARBA" id="ARBA00022691"/>
    </source>
</evidence>
<keyword evidence="3 5" id="KW-0949">S-adenosyl-L-methionine</keyword>
<dbReference type="Proteomes" id="UP000752292">
    <property type="component" value="Unassembled WGS sequence"/>
</dbReference>
<dbReference type="PANTHER" id="PTHR18895:SF74">
    <property type="entry name" value="MTRF1L RELEASE FACTOR GLUTAMINE METHYLTRANSFERASE"/>
    <property type="match status" value="1"/>
</dbReference>
<evidence type="ECO:0000256" key="5">
    <source>
        <dbReference type="HAMAP-Rule" id="MF_02126"/>
    </source>
</evidence>
<dbReference type="InterPro" id="IPR007848">
    <property type="entry name" value="Small_mtfrase_dom"/>
</dbReference>
<dbReference type="GO" id="GO:0003676">
    <property type="term" value="F:nucleic acid binding"/>
    <property type="evidence" value="ECO:0007669"/>
    <property type="project" value="InterPro"/>
</dbReference>
<comment type="caution">
    <text evidence="8">The sequence shown here is derived from an EMBL/GenBank/DDBJ whole genome shotgun (WGS) entry which is preliminary data.</text>
</comment>
<comment type="caution">
    <text evidence="5">Lacks conserved residue(s) required for the propagation of feature annotation.</text>
</comment>
<dbReference type="AlphaFoldDB" id="A0A932ZVW9"/>
<dbReference type="Pfam" id="PF05175">
    <property type="entry name" value="MTS"/>
    <property type="match status" value="1"/>
</dbReference>
<dbReference type="InterPro" id="IPR040758">
    <property type="entry name" value="PrmC_N"/>
</dbReference>
<proteinExistence type="inferred from homology"/>
<sequence>MSASRLAPLPSLRAGEALAALRRRFASAGVDNPAGDAEVLLCGLLGWDRARLYAHPEGELPAALLPRLEEAASRRERREPLAYITGEKEFWSLPFQVGAGVLVPRPETELLVERAAALIREAGTPRVLDLGTGCGAIAVALARELPRARVTATDVSEEALRYARRNARRNGVEGRVRFLRADLFGGLGGGAAFDLILSNPPYVPSADIERLMPEVSRHEPVGALDGGPDGMRFLRAIVREAPARLRPGGCLLLEMAPDQIPRCAADVRLTRAFQEPWVRRDLGGRDRVLEAVRV</sequence>
<keyword evidence="1 5" id="KW-0489">Methyltransferase</keyword>
<dbReference type="InterPro" id="IPR004556">
    <property type="entry name" value="HemK-like"/>
</dbReference>
<feature type="domain" description="Methyltransferase small" evidence="6">
    <location>
        <begin position="110"/>
        <end position="205"/>
    </location>
</feature>
<comment type="similarity">
    <text evidence="5">Belongs to the protein N5-glutamine methyltransferase family. PrmC subfamily.</text>
</comment>
<dbReference type="InterPro" id="IPR002052">
    <property type="entry name" value="DNA_methylase_N6_adenine_CS"/>
</dbReference>
<dbReference type="GO" id="GO:0102559">
    <property type="term" value="F:peptide chain release factor N(5)-glutamine methyltransferase activity"/>
    <property type="evidence" value="ECO:0007669"/>
    <property type="project" value="UniProtKB-EC"/>
</dbReference>
<reference evidence="8" key="1">
    <citation type="submission" date="2020-07" db="EMBL/GenBank/DDBJ databases">
        <title>Huge and variable diversity of episymbiotic CPR bacteria and DPANN archaea in groundwater ecosystems.</title>
        <authorList>
            <person name="He C.Y."/>
            <person name="Keren R."/>
            <person name="Whittaker M."/>
            <person name="Farag I.F."/>
            <person name="Doudna J."/>
            <person name="Cate J.H.D."/>
            <person name="Banfield J.F."/>
        </authorList>
    </citation>
    <scope>NUCLEOTIDE SEQUENCE</scope>
    <source>
        <strain evidence="8">NC_groundwater_1370_Ag_S-0.2um_69_93</strain>
    </source>
</reference>
<dbReference type="NCBIfam" id="TIGR00536">
    <property type="entry name" value="hemK_fam"/>
    <property type="match status" value="1"/>
</dbReference>
<gene>
    <name evidence="5 8" type="primary">prmC</name>
    <name evidence="8" type="ORF">HY618_08835</name>
</gene>
<dbReference type="Gene3D" id="3.40.50.150">
    <property type="entry name" value="Vaccinia Virus protein VP39"/>
    <property type="match status" value="1"/>
</dbReference>
<dbReference type="InterPro" id="IPR019874">
    <property type="entry name" value="RF_methyltr_PrmC"/>
</dbReference>